<evidence type="ECO:0000256" key="1">
    <source>
        <dbReference type="SAM" id="MobiDB-lite"/>
    </source>
</evidence>
<accession>A0A9Q8SNY4</accession>
<dbReference type="Proteomes" id="UP000830671">
    <property type="component" value="Chromosome 3"/>
</dbReference>
<evidence type="ECO:0000313" key="2">
    <source>
        <dbReference type="EMBL" id="UQC80862.1"/>
    </source>
</evidence>
<feature type="region of interest" description="Disordered" evidence="1">
    <location>
        <begin position="333"/>
        <end position="352"/>
    </location>
</feature>
<name>A0A9Q8SNY4_9PEZI</name>
<sequence>MPVASLASQYLTSGCPKPGKQRSTPCRTSELYGNGRLHLSICKEGARWKYHFSLRHSPPDGVEDTRLSWLLGFRMSMAGFGHASWMWRVSSPRALSLTGQGWWLPPSRQDQVGKTLGCWYGRMMHGHHLINNPSRGAESLGSWFDYSKGHQVRLNMEHVDVERSLPSLTSRGWDCFGQTISCGFSATNMYLDHQVMVNLDGRPGSDGWTGSLHTLTTHLSTGAEDQKDGGQKRRLGCLLLPVRIYLQLGIKGPGVPGEGGAVRIEPGVKSKCQSLGSDRGRVDKVKEITTLRVPGLAGPEICTHVSVRYGYQTVQAYEMEMVRMRRIVESSAGTTVRKRMEAQNMGTSPTPKWNTHHCGPSISPHPSPNPAALSIPSGTKHQVPQVPIQNLEAVRPYRPVLSYGSIRADFVSALFIAMLRLYRAQLSARPTSSHFFTLSRPYLNKFAWHPPTATLACFESNLLIGPNSTTKPRSTIARPSQTQRLPPVFASNHARPQLDDYGLIDDQPALRCYPGSTNEYKHPMAPSTSGCPSRRTVSFTKRPPPSSSRSSSQPSQSFLVIGNLDYAVAFSTKPPALKDFFTRSAPDAQQDASGCEATRKLSPFSPAIHGARPVLSFKDALSVNSTHLAHGLRRAKFWIIPVQFGGFSQDGLVALTIIIHFLPTFVLLPLLTPQTPFFPHPHHPFPQKFLYHVFPLSPAP</sequence>
<dbReference type="KEGG" id="clup:CLUP02_06347"/>
<evidence type="ECO:0000313" key="3">
    <source>
        <dbReference type="Proteomes" id="UP000830671"/>
    </source>
</evidence>
<reference evidence="2" key="1">
    <citation type="journal article" date="2021" name="Mol. Plant Microbe Interact.">
        <title>Complete Genome Sequence of the Plant-Pathogenic Fungus Colletotrichum lupini.</title>
        <authorList>
            <person name="Baroncelli R."/>
            <person name="Pensec F."/>
            <person name="Da Lio D."/>
            <person name="Boufleur T."/>
            <person name="Vicente I."/>
            <person name="Sarrocco S."/>
            <person name="Picot A."/>
            <person name="Baraldi E."/>
            <person name="Sukno S."/>
            <person name="Thon M."/>
            <person name="Le Floch G."/>
        </authorList>
    </citation>
    <scope>NUCLEOTIDE SEQUENCE</scope>
    <source>
        <strain evidence="2">IMI 504893</strain>
    </source>
</reference>
<feature type="region of interest" description="Disordered" evidence="1">
    <location>
        <begin position="515"/>
        <end position="555"/>
    </location>
</feature>
<dbReference type="GeneID" id="73340357"/>
<gene>
    <name evidence="2" type="ORF">CLUP02_06347</name>
</gene>
<protein>
    <submittedName>
        <fullName evidence="2">Uncharacterized protein</fullName>
    </submittedName>
</protein>
<dbReference type="EMBL" id="CP019475">
    <property type="protein sequence ID" value="UQC80862.1"/>
    <property type="molecule type" value="Genomic_DNA"/>
</dbReference>
<proteinExistence type="predicted"/>
<dbReference type="RefSeq" id="XP_049142490.1">
    <property type="nucleotide sequence ID" value="XM_049285347.1"/>
</dbReference>
<organism evidence="2 3">
    <name type="scientific">Colletotrichum lupini</name>
    <dbReference type="NCBI Taxonomy" id="145971"/>
    <lineage>
        <taxon>Eukaryota</taxon>
        <taxon>Fungi</taxon>
        <taxon>Dikarya</taxon>
        <taxon>Ascomycota</taxon>
        <taxon>Pezizomycotina</taxon>
        <taxon>Sordariomycetes</taxon>
        <taxon>Hypocreomycetidae</taxon>
        <taxon>Glomerellales</taxon>
        <taxon>Glomerellaceae</taxon>
        <taxon>Colletotrichum</taxon>
        <taxon>Colletotrichum acutatum species complex</taxon>
    </lineage>
</organism>
<dbReference type="AlphaFoldDB" id="A0A9Q8SNY4"/>
<feature type="compositionally biased region" description="Polar residues" evidence="1">
    <location>
        <begin position="526"/>
        <end position="539"/>
    </location>
</feature>
<keyword evidence="3" id="KW-1185">Reference proteome</keyword>